<sequence length="295" mass="32767">MLLRVIFYSVLVFSAVSEVSAQDKKHLDVDPEPGTRYVRFNLTSLEAISYLKPSQNSKPLNLYFITDDEKSLPKLESKKVGDVQDVNVMLEKPALSNNGLLGLGLFGAKEYKEKCNLYLSKGHDFELDLKYGTGNAFLDLSGIPVRKMSITSGSADVFVNCHENTPNPVFLDTFNIKSDLGKIYIKNLNGLKARVIKANISFGSVELELNNKLFSNTHIQASLGAGSLNVICTNPEIPIKVVIQDSPLCKIKLNDKFVKVSDNTFVNQAFLDRVSPNQFYIRFDLAVAMGNISFQ</sequence>
<proteinExistence type="predicted"/>
<reference evidence="1 2" key="1">
    <citation type="submission" date="2022-11" db="EMBL/GenBank/DDBJ databases">
        <title>The characterization of three novel Bacteroidetes species and genomic analysis of their roles in tidal elemental geochemical cycles.</title>
        <authorList>
            <person name="Ma K."/>
        </authorList>
    </citation>
    <scope>NUCLEOTIDE SEQUENCE [LARGE SCALE GENOMIC DNA]</scope>
    <source>
        <strain evidence="1 2">M17</strain>
    </source>
</reference>
<keyword evidence="2" id="KW-1185">Reference proteome</keyword>
<comment type="caution">
    <text evidence="1">The sequence shown here is derived from an EMBL/GenBank/DDBJ whole genome shotgun (WGS) entry which is preliminary data.</text>
</comment>
<dbReference type="EMBL" id="JAPFQN010000002">
    <property type="protein sequence ID" value="MCX2742927.1"/>
    <property type="molecule type" value="Genomic_DNA"/>
</dbReference>
<dbReference type="RefSeq" id="WP_266055278.1">
    <property type="nucleotide sequence ID" value="NZ_JAPFQN010000002.1"/>
</dbReference>
<protein>
    <recommendedName>
        <fullName evidence="3">Adhesin domain-containing protein</fullName>
    </recommendedName>
</protein>
<dbReference type="Proteomes" id="UP001209885">
    <property type="component" value="Unassembled WGS sequence"/>
</dbReference>
<gene>
    <name evidence="1" type="ORF">OO013_03560</name>
</gene>
<evidence type="ECO:0000313" key="2">
    <source>
        <dbReference type="Proteomes" id="UP001209885"/>
    </source>
</evidence>
<evidence type="ECO:0008006" key="3">
    <source>
        <dbReference type="Google" id="ProtNLM"/>
    </source>
</evidence>
<accession>A0ABT3RNU0</accession>
<organism evidence="1 2">
    <name type="scientific">Mangrovivirga halotolerans</name>
    <dbReference type="NCBI Taxonomy" id="2993936"/>
    <lineage>
        <taxon>Bacteria</taxon>
        <taxon>Pseudomonadati</taxon>
        <taxon>Bacteroidota</taxon>
        <taxon>Cytophagia</taxon>
        <taxon>Cytophagales</taxon>
        <taxon>Mangrovivirgaceae</taxon>
        <taxon>Mangrovivirga</taxon>
    </lineage>
</organism>
<evidence type="ECO:0000313" key="1">
    <source>
        <dbReference type="EMBL" id="MCX2742927.1"/>
    </source>
</evidence>
<name>A0ABT3RNU0_9BACT</name>